<feature type="region of interest" description="Disordered" evidence="7">
    <location>
        <begin position="1319"/>
        <end position="1345"/>
    </location>
</feature>
<sequence>MEDSVVKSDSTETSRKVRSLDLQSLYVEKSEVSKRKRHSQSRKGEAFISKKSRIRRKGRLEATLSDSESIPKKKRRGLGSNKSEKDEYDLEKKKNMSDKKKNNAGFGGLNSISQSLGDKAIVIPKRPRGFLRRKKSESTVPLITEKVDANTPASNLGRKRKKRLDESKENAFDNDEFDSKLKGKDDNLVVSRKRNLQKKNLVPEKRTLTEFGPLSVEDSTKFGEDPLEDDEENLEENAARMLSSRFDPSCTGFSPKSTNGSPFSQAASCRRDPGDSMGVTGRVLRPRRKDKGFARKRRHFYEVCSRDMDPYWVIKQRIRVFWPLDQSWYFGLVKDYNPVTKLHHVKYDDREEEWIDLQNERFKLLLFPSELRGKLKPEKSGGEGRNVTNRDDSGESSSNVSGFTDSEPIISWLARSRRVNSAPFNFSNKQKDFKLCKTLSADHCSVLMQKDNSSCVVREKSDSGEVVKASELRGKIAKVPVVYFRKRFNTRKKVGSTLEGSYGLLRFTSSSTKLWQVELKMRLPHLCVLDLSFAADRFWMHSSLVHLEYGTVMIVWPKVLLELLFVDNVIGLRCFLFRGCLRDAVALICKILATFYRPIKNEDKMDMNYPVTSFGLNLSGMEKQGGQLAYVFCSFLETNSSKWMRLDAKLKQFHMTVKELSLVEFTYAKLRNLQCECEVPLLQMPWNKGDKGFPYKISKGKKAAWSNSFGQSIASVPVPFLGMHLKFLMEKNATAIQKLNKAASQECVRNSEKLTDDSSPVEDSSDLSEITLDNVGCSVTQAISGSEWLSCSLPKVETDSLSVSNDAEWMRSTCNSLNGELNVAGNSSGHQDHRNGGADGSSARFRRCISHIGPLRDDERSCSSFPEDISSPEKSDPGCSVPNKINSQTPMLRRADSQRYDRGPRPHLASDLSWNMNDFTFRSPNPTAPRSVWNRNKHSSIPSFSNSSKFWPDGGSEFLRNGSISGCRKPRSQISYLLPFGPGEIGSKPRSHRRRGRPYKKIKPDEEKKTSAGPASSRSRREPLICDANLLVSSGDRGWRECGAKVVLEFNDHRDWRILVKVSGATRYSHKAHQFLQPGSTNRYTHAMMWKGGKDWTLEFSDRSQWVIFKEMYEECYNRNVRAASVKNIPIPGVRLIEDSDDYVVETPFVRSSSKYFRQVGTEVDLALDPCCVLYDMDSEDEDWLSKSRNLMESGELEVPEISHEVFEKVMDMFEKVAYAQKREEFMGDEMEHLMGEVGPLDVVKAIYQHWLQKRKKKGMPLIRQFQPALWERYQEQVKQWELVISNISNTSNGGKGKVASAERPPMFAFCLRPRGLEVPNKGSKQRSHKKISHMGSFSRDHDGIQPYGRKSNGFNFADERPLVTVPSYDPTDVSYWSPRDSSSTAIVPFNGNVTEKIHYQKLQRSHSKKTSMSLSPRDSQIVPLSYIPKLMGKRNGVRDWGSVKHRNDQFGSSDTDEFKLRDASSEAQHLSNMAKLKREKAQWLLHKADLALHKATVALTIAEAIKASEKDLIGDG</sequence>
<reference evidence="9" key="2">
    <citation type="submission" date="2023-06" db="EMBL/GenBank/DDBJ databases">
        <authorList>
            <person name="Ma L."/>
            <person name="Liu K.-W."/>
            <person name="Li Z."/>
            <person name="Hsiao Y.-Y."/>
            <person name="Qi Y."/>
            <person name="Fu T."/>
            <person name="Tang G."/>
            <person name="Zhang D."/>
            <person name="Sun W.-H."/>
            <person name="Liu D.-K."/>
            <person name="Li Y."/>
            <person name="Chen G.-Z."/>
            <person name="Liu X.-D."/>
            <person name="Liao X.-Y."/>
            <person name="Jiang Y.-T."/>
            <person name="Yu X."/>
            <person name="Hao Y."/>
            <person name="Huang J."/>
            <person name="Zhao X.-W."/>
            <person name="Ke S."/>
            <person name="Chen Y.-Y."/>
            <person name="Wu W.-L."/>
            <person name="Hsu J.-L."/>
            <person name="Lin Y.-F."/>
            <person name="Huang M.-D."/>
            <person name="Li C.-Y."/>
            <person name="Huang L."/>
            <person name="Wang Z.-W."/>
            <person name="Zhao X."/>
            <person name="Zhong W.-Y."/>
            <person name="Peng D.-H."/>
            <person name="Ahmad S."/>
            <person name="Lan S."/>
            <person name="Zhang J.-S."/>
            <person name="Tsai W.-C."/>
            <person name="Van De Peer Y."/>
            <person name="Liu Z.-J."/>
        </authorList>
    </citation>
    <scope>NUCLEOTIDE SEQUENCE</scope>
    <source>
        <strain evidence="9">SCP</strain>
        <tissue evidence="9">Leaves</tissue>
    </source>
</reference>
<keyword evidence="10" id="KW-1185">Reference proteome</keyword>
<keyword evidence="3 6" id="KW-0805">Transcription regulation</keyword>
<proteinExistence type="inferred from homology"/>
<feature type="domain" description="Tudor" evidence="8">
    <location>
        <begin position="309"/>
        <end position="368"/>
    </location>
</feature>
<name>A0AAV9ANX8_ACOGR</name>
<evidence type="ECO:0000256" key="6">
    <source>
        <dbReference type="RuleBase" id="RU361124"/>
    </source>
</evidence>
<dbReference type="GO" id="GO:0006357">
    <property type="term" value="P:regulation of transcription by RNA polymerase II"/>
    <property type="evidence" value="ECO:0007669"/>
    <property type="project" value="InterPro"/>
</dbReference>
<feature type="compositionally biased region" description="Basic residues" evidence="7">
    <location>
        <begin position="1324"/>
        <end position="1333"/>
    </location>
</feature>
<feature type="region of interest" description="Disordered" evidence="7">
    <location>
        <begin position="375"/>
        <end position="402"/>
    </location>
</feature>
<evidence type="ECO:0000256" key="1">
    <source>
        <dbReference type="ARBA" id="ARBA00004123"/>
    </source>
</evidence>
<feature type="compositionally biased region" description="Basic and acidic residues" evidence="7">
    <location>
        <begin position="375"/>
        <end position="393"/>
    </location>
</feature>
<feature type="compositionally biased region" description="Basic and acidic residues" evidence="7">
    <location>
        <begin position="163"/>
        <end position="173"/>
    </location>
</feature>
<reference evidence="9" key="1">
    <citation type="journal article" date="2023" name="Nat. Commun.">
        <title>Diploid and tetraploid genomes of Acorus and the evolution of monocots.</title>
        <authorList>
            <person name="Ma L."/>
            <person name="Liu K.W."/>
            <person name="Li Z."/>
            <person name="Hsiao Y.Y."/>
            <person name="Qi Y."/>
            <person name="Fu T."/>
            <person name="Tang G.D."/>
            <person name="Zhang D."/>
            <person name="Sun W.H."/>
            <person name="Liu D.K."/>
            <person name="Li Y."/>
            <person name="Chen G.Z."/>
            <person name="Liu X.D."/>
            <person name="Liao X.Y."/>
            <person name="Jiang Y.T."/>
            <person name="Yu X."/>
            <person name="Hao Y."/>
            <person name="Huang J."/>
            <person name="Zhao X.W."/>
            <person name="Ke S."/>
            <person name="Chen Y.Y."/>
            <person name="Wu W.L."/>
            <person name="Hsu J.L."/>
            <person name="Lin Y.F."/>
            <person name="Huang M.D."/>
            <person name="Li C.Y."/>
            <person name="Huang L."/>
            <person name="Wang Z.W."/>
            <person name="Zhao X."/>
            <person name="Zhong W.Y."/>
            <person name="Peng D.H."/>
            <person name="Ahmad S."/>
            <person name="Lan S."/>
            <person name="Zhang J.S."/>
            <person name="Tsai W.C."/>
            <person name="Van de Peer Y."/>
            <person name="Liu Z.J."/>
        </authorList>
    </citation>
    <scope>NUCLEOTIDE SEQUENCE</scope>
    <source>
        <strain evidence="9">SCP</strain>
    </source>
</reference>
<evidence type="ECO:0000259" key="8">
    <source>
        <dbReference type="SMART" id="SM00333"/>
    </source>
</evidence>
<dbReference type="InterPro" id="IPR002999">
    <property type="entry name" value="Tudor"/>
</dbReference>
<feature type="region of interest" description="Disordered" evidence="7">
    <location>
        <begin position="822"/>
        <end position="842"/>
    </location>
</feature>
<dbReference type="CDD" id="cd20404">
    <property type="entry name" value="Tudor_Agenet_AtEML-like"/>
    <property type="match status" value="1"/>
</dbReference>
<feature type="compositionally biased region" description="Polar residues" evidence="7">
    <location>
        <begin position="253"/>
        <end position="267"/>
    </location>
</feature>
<dbReference type="EMBL" id="JAUJYN010000008">
    <property type="protein sequence ID" value="KAK1265757.1"/>
    <property type="molecule type" value="Genomic_DNA"/>
</dbReference>
<gene>
    <name evidence="9" type="ORF">QJS04_geneDACA025033</name>
</gene>
<protein>
    <recommendedName>
        <fullName evidence="6">Enhancer of polycomb-like protein</fullName>
    </recommendedName>
</protein>
<dbReference type="InterPro" id="IPR024943">
    <property type="entry name" value="Enhancer_polycomb"/>
</dbReference>
<dbReference type="GO" id="GO:0005634">
    <property type="term" value="C:nucleus"/>
    <property type="evidence" value="ECO:0007669"/>
    <property type="project" value="UniProtKB-SubCell"/>
</dbReference>
<dbReference type="SMART" id="SM00333">
    <property type="entry name" value="TUDOR"/>
    <property type="match status" value="1"/>
</dbReference>
<evidence type="ECO:0000313" key="9">
    <source>
        <dbReference type="EMBL" id="KAK1265757.1"/>
    </source>
</evidence>
<comment type="subcellular location">
    <subcellularLocation>
        <location evidence="1 6">Nucleus</location>
    </subcellularLocation>
</comment>
<dbReference type="GO" id="GO:0035267">
    <property type="term" value="C:NuA4 histone acetyltransferase complex"/>
    <property type="evidence" value="ECO:0007669"/>
    <property type="project" value="InterPro"/>
</dbReference>
<dbReference type="PANTHER" id="PTHR14898">
    <property type="entry name" value="ENHANCER OF POLYCOMB"/>
    <property type="match status" value="1"/>
</dbReference>
<feature type="compositionally biased region" description="Basic and acidic residues" evidence="7">
    <location>
        <begin position="82"/>
        <end position="101"/>
    </location>
</feature>
<keyword evidence="5 6" id="KW-0539">Nucleus</keyword>
<evidence type="ECO:0000256" key="5">
    <source>
        <dbReference type="ARBA" id="ARBA00023242"/>
    </source>
</evidence>
<evidence type="ECO:0000256" key="3">
    <source>
        <dbReference type="ARBA" id="ARBA00023015"/>
    </source>
</evidence>
<feature type="region of interest" description="Disordered" evidence="7">
    <location>
        <begin position="29"/>
        <end position="112"/>
    </location>
</feature>
<feature type="region of interest" description="Disordered" evidence="7">
    <location>
        <begin position="979"/>
        <end position="1020"/>
    </location>
</feature>
<evidence type="ECO:0000256" key="2">
    <source>
        <dbReference type="ARBA" id="ARBA00008035"/>
    </source>
</evidence>
<evidence type="ECO:0000256" key="4">
    <source>
        <dbReference type="ARBA" id="ARBA00023163"/>
    </source>
</evidence>
<accession>A0AAV9ANX8</accession>
<feature type="region of interest" description="Disordered" evidence="7">
    <location>
        <begin position="253"/>
        <end position="281"/>
    </location>
</feature>
<feature type="region of interest" description="Disordered" evidence="7">
    <location>
        <begin position="142"/>
        <end position="173"/>
    </location>
</feature>
<feature type="compositionally biased region" description="Basic residues" evidence="7">
    <location>
        <begin position="989"/>
        <end position="1001"/>
    </location>
</feature>
<dbReference type="InterPro" id="IPR019542">
    <property type="entry name" value="Enhancer_polycomb-like_N"/>
</dbReference>
<comment type="caution">
    <text evidence="9">The sequence shown here is derived from an EMBL/GenBank/DDBJ whole genome shotgun (WGS) entry which is preliminary data.</text>
</comment>
<organism evidence="9 10">
    <name type="scientific">Acorus gramineus</name>
    <name type="common">Dwarf sweet flag</name>
    <dbReference type="NCBI Taxonomy" id="55184"/>
    <lineage>
        <taxon>Eukaryota</taxon>
        <taxon>Viridiplantae</taxon>
        <taxon>Streptophyta</taxon>
        <taxon>Embryophyta</taxon>
        <taxon>Tracheophyta</taxon>
        <taxon>Spermatophyta</taxon>
        <taxon>Magnoliopsida</taxon>
        <taxon>Liliopsida</taxon>
        <taxon>Acoraceae</taxon>
        <taxon>Acorus</taxon>
    </lineage>
</organism>
<feature type="region of interest" description="Disordered" evidence="7">
    <location>
        <begin position="857"/>
        <end position="911"/>
    </location>
</feature>
<comment type="similarity">
    <text evidence="2 6">Belongs to the enhancer of polycomb family.</text>
</comment>
<dbReference type="Gene3D" id="2.30.30.140">
    <property type="match status" value="1"/>
</dbReference>
<keyword evidence="4 6" id="KW-0804">Transcription</keyword>
<dbReference type="Proteomes" id="UP001179952">
    <property type="component" value="Unassembled WGS sequence"/>
</dbReference>
<dbReference type="Pfam" id="PF10513">
    <property type="entry name" value="EPL1"/>
    <property type="match status" value="1"/>
</dbReference>
<evidence type="ECO:0000256" key="7">
    <source>
        <dbReference type="SAM" id="MobiDB-lite"/>
    </source>
</evidence>
<evidence type="ECO:0000313" key="10">
    <source>
        <dbReference type="Proteomes" id="UP001179952"/>
    </source>
</evidence>
<dbReference type="FunFam" id="2.30.30.140:FF:000079">
    <property type="entry name" value="Enhancer of polycomb-like transcription factor protein"/>
    <property type="match status" value="1"/>
</dbReference>
<feature type="compositionally biased region" description="Basic and acidic residues" evidence="7">
    <location>
        <begin position="893"/>
        <end position="904"/>
    </location>
</feature>